<dbReference type="Proteomes" id="UP001174677">
    <property type="component" value="Chromosome 16"/>
</dbReference>
<dbReference type="PANTHER" id="PTHR15863">
    <property type="entry name" value="MRN COMPLEX-INTERACTING PROTEIN"/>
    <property type="match status" value="1"/>
</dbReference>
<accession>A0ABQ9KNU4</accession>
<keyword evidence="4" id="KW-1185">Reference proteome</keyword>
<evidence type="ECO:0000259" key="2">
    <source>
        <dbReference type="Pfam" id="PF15749"/>
    </source>
</evidence>
<evidence type="ECO:0000256" key="1">
    <source>
        <dbReference type="SAM" id="MobiDB-lite"/>
    </source>
</evidence>
<organism evidence="3 4">
    <name type="scientific">Hevea brasiliensis</name>
    <name type="common">Para rubber tree</name>
    <name type="synonym">Siphonia brasiliensis</name>
    <dbReference type="NCBI Taxonomy" id="3981"/>
    <lineage>
        <taxon>Eukaryota</taxon>
        <taxon>Viridiplantae</taxon>
        <taxon>Streptophyta</taxon>
        <taxon>Embryophyta</taxon>
        <taxon>Tracheophyta</taxon>
        <taxon>Spermatophyta</taxon>
        <taxon>Magnoliopsida</taxon>
        <taxon>eudicotyledons</taxon>
        <taxon>Gunneridae</taxon>
        <taxon>Pentapetalae</taxon>
        <taxon>rosids</taxon>
        <taxon>fabids</taxon>
        <taxon>Malpighiales</taxon>
        <taxon>Euphorbiaceae</taxon>
        <taxon>Crotonoideae</taxon>
        <taxon>Micrandreae</taxon>
        <taxon>Hevea</taxon>
    </lineage>
</organism>
<sequence length="267" mass="30762">MSSSTIFIAVQCCQCSTMQVKQQKKSSNKWTCAVCNQKQSVRKLFAHGYMAKDLRKFVQSFNMSRKFADDGQQHESLTSVTSPCDAGLLEDQQRKRRSNWSEYLDPEENGSKEKIKPEEEEEGDDFGSKIVTEWPRDMFKKPKLRDQASGSDNGDGDRNSYKPVFSTKTNQEIVSQGKEKIYQPAKIISASKWSDYMTEDYKEQRTAQPTMATKASKWNAYVTHDHSSLKVGNRRNFADDMGQYSHDIWETILDDQKVEDDIHPDFM</sequence>
<comment type="caution">
    <text evidence="3">The sequence shown here is derived from an EMBL/GenBank/DDBJ whole genome shotgun (WGS) entry which is preliminary data.</text>
</comment>
<dbReference type="Pfam" id="PF15749">
    <property type="entry name" value="MRNIP"/>
    <property type="match status" value="1"/>
</dbReference>
<gene>
    <name evidence="3" type="ORF">P3X46_028378</name>
</gene>
<feature type="compositionally biased region" description="Basic and acidic residues" evidence="1">
    <location>
        <begin position="134"/>
        <end position="146"/>
    </location>
</feature>
<feature type="region of interest" description="Disordered" evidence="1">
    <location>
        <begin position="69"/>
        <end position="164"/>
    </location>
</feature>
<dbReference type="PANTHER" id="PTHR15863:SF2">
    <property type="entry name" value="MRN COMPLEX-INTERACTING PROTEIN"/>
    <property type="match status" value="1"/>
</dbReference>
<dbReference type="InterPro" id="IPR049472">
    <property type="entry name" value="MRNIP_N"/>
</dbReference>
<proteinExistence type="predicted"/>
<name>A0ABQ9KNU4_HEVBR</name>
<dbReference type="EMBL" id="JARPOI010000016">
    <property type="protein sequence ID" value="KAJ9146063.1"/>
    <property type="molecule type" value="Genomic_DNA"/>
</dbReference>
<reference evidence="3" key="1">
    <citation type="journal article" date="2023" name="Plant Biotechnol. J.">
        <title>Chromosome-level wild Hevea brasiliensis genome provides new tools for genomic-assisted breeding and valuable loci to elevate rubber yield.</title>
        <authorList>
            <person name="Cheng H."/>
            <person name="Song X."/>
            <person name="Hu Y."/>
            <person name="Wu T."/>
            <person name="Yang Q."/>
            <person name="An Z."/>
            <person name="Feng S."/>
            <person name="Deng Z."/>
            <person name="Wu W."/>
            <person name="Zeng X."/>
            <person name="Tu M."/>
            <person name="Wang X."/>
            <person name="Huang H."/>
        </authorList>
    </citation>
    <scope>NUCLEOTIDE SEQUENCE</scope>
    <source>
        <strain evidence="3">MT/VB/25A 57/8</strain>
    </source>
</reference>
<feature type="domain" description="MRN complex-interacting protein N-terminal" evidence="2">
    <location>
        <begin position="10"/>
        <end position="82"/>
    </location>
</feature>
<evidence type="ECO:0000313" key="4">
    <source>
        <dbReference type="Proteomes" id="UP001174677"/>
    </source>
</evidence>
<protein>
    <recommendedName>
        <fullName evidence="2">MRN complex-interacting protein N-terminal domain-containing protein</fullName>
    </recommendedName>
</protein>
<dbReference type="InterPro" id="IPR032739">
    <property type="entry name" value="MRNIP"/>
</dbReference>
<evidence type="ECO:0000313" key="3">
    <source>
        <dbReference type="EMBL" id="KAJ9146063.1"/>
    </source>
</evidence>